<accession>A0A9P0CQ05</accession>
<keyword evidence="1" id="KW-0479">Metal-binding</keyword>
<feature type="region of interest" description="Disordered" evidence="2">
    <location>
        <begin position="70"/>
        <end position="96"/>
    </location>
</feature>
<dbReference type="SUPFAM" id="SSF57756">
    <property type="entry name" value="Retrovirus zinc finger-like domains"/>
    <property type="match status" value="1"/>
</dbReference>
<keyword evidence="1" id="KW-0863">Zinc-finger</keyword>
<dbReference type="PROSITE" id="PS50158">
    <property type="entry name" value="ZF_CCHC"/>
    <property type="match status" value="1"/>
</dbReference>
<organism evidence="4 5">
    <name type="scientific">Psylliodes chrysocephalus</name>
    <dbReference type="NCBI Taxonomy" id="3402493"/>
    <lineage>
        <taxon>Eukaryota</taxon>
        <taxon>Metazoa</taxon>
        <taxon>Ecdysozoa</taxon>
        <taxon>Arthropoda</taxon>
        <taxon>Hexapoda</taxon>
        <taxon>Insecta</taxon>
        <taxon>Pterygota</taxon>
        <taxon>Neoptera</taxon>
        <taxon>Endopterygota</taxon>
        <taxon>Coleoptera</taxon>
        <taxon>Polyphaga</taxon>
        <taxon>Cucujiformia</taxon>
        <taxon>Chrysomeloidea</taxon>
        <taxon>Chrysomelidae</taxon>
        <taxon>Galerucinae</taxon>
        <taxon>Alticini</taxon>
        <taxon>Psylliodes</taxon>
    </lineage>
</organism>
<dbReference type="OrthoDB" id="6784331at2759"/>
<dbReference type="InterPro" id="IPR036875">
    <property type="entry name" value="Znf_CCHC_sf"/>
</dbReference>
<proteinExistence type="predicted"/>
<dbReference type="GO" id="GO:0003676">
    <property type="term" value="F:nucleic acid binding"/>
    <property type="evidence" value="ECO:0007669"/>
    <property type="project" value="InterPro"/>
</dbReference>
<gene>
    <name evidence="4" type="ORF">PSYICH_LOCUS4773</name>
</gene>
<evidence type="ECO:0000256" key="2">
    <source>
        <dbReference type="SAM" id="MobiDB-lite"/>
    </source>
</evidence>
<sequence length="669" mass="75510">MADTMKTVETTEQGFGTPPVPVGDESAKAGPPRPSSNDCNDEMETECTSVGNQAGTSGIITGTTEKEVFDRKDKVSRSPSLGRKVAGSKSEGFGMFDRQKSNSLSLEKIFRTSIVSGSTKRKATEESGGNNINEVKDIMEKLVKISSELMQIIGYNANTKMDIKTRVKESNWLLDSMKRRIEEWDEIPVNTKPRLEIKASKSIGIQTETEEEETTNMKQEMKVEIEKVLGTEEDNYDKLTSIIDKEWAEDIYKVTEIEDGTLQNATIEENLAVIVDPNTTPEDVRVEPLIRKLPAAMALIEDGLSEGQVEIMSIQTEVATKKCKKGVKNTIFALPIQMDNSGICDVKVAYQLCMNLKELSEEQGVKNIKVAILGQTNVDYWRKCMEYSYRGLKGIRITIINRGKKKRRKRTERNEKPENISETIIVKSQGKSYADLLRTVKRDVNLEETGVEVKRLKKTKKGDLLLEVEGNLNAMKLKEAINKNVGEAEMFQKQNNTILFINNIDAVITEEELRDAIRKSENNMEEDSFKVISLRQTSYGNQSATVSMKKELAEKFVKKKIKIGWVTCGVRKRIHVERCYKCLGFGHKKADCNGEDRSNLCLKCGKTGHIAKECSNNPFCIHCKTEGHRADQTSCPNFRKIIRDENRKGTIRRNTYRSRVDSNNEVFAD</sequence>
<feature type="region of interest" description="Disordered" evidence="2">
    <location>
        <begin position="1"/>
        <end position="58"/>
    </location>
</feature>
<dbReference type="InterPro" id="IPR001878">
    <property type="entry name" value="Znf_CCHC"/>
</dbReference>
<feature type="domain" description="CCHC-type" evidence="3">
    <location>
        <begin position="601"/>
        <end position="616"/>
    </location>
</feature>
<dbReference type="EMBL" id="OV651827">
    <property type="protein sequence ID" value="CAH1103795.1"/>
    <property type="molecule type" value="Genomic_DNA"/>
</dbReference>
<feature type="compositionally biased region" description="Polar residues" evidence="2">
    <location>
        <begin position="46"/>
        <end position="58"/>
    </location>
</feature>
<dbReference type="SMART" id="SM00343">
    <property type="entry name" value="ZnF_C2HC"/>
    <property type="match status" value="3"/>
</dbReference>
<dbReference type="Pfam" id="PF00098">
    <property type="entry name" value="zf-CCHC"/>
    <property type="match status" value="1"/>
</dbReference>
<dbReference type="Proteomes" id="UP001153636">
    <property type="component" value="Chromosome 15"/>
</dbReference>
<dbReference type="Gene3D" id="4.10.60.10">
    <property type="entry name" value="Zinc finger, CCHC-type"/>
    <property type="match status" value="1"/>
</dbReference>
<evidence type="ECO:0000256" key="1">
    <source>
        <dbReference type="PROSITE-ProRule" id="PRU00047"/>
    </source>
</evidence>
<dbReference type="AlphaFoldDB" id="A0A9P0CQ05"/>
<keyword evidence="1" id="KW-0862">Zinc</keyword>
<reference evidence="4" key="1">
    <citation type="submission" date="2022-01" db="EMBL/GenBank/DDBJ databases">
        <authorList>
            <person name="King R."/>
        </authorList>
    </citation>
    <scope>NUCLEOTIDE SEQUENCE</scope>
</reference>
<evidence type="ECO:0000313" key="5">
    <source>
        <dbReference type="Proteomes" id="UP001153636"/>
    </source>
</evidence>
<name>A0A9P0CQ05_9CUCU</name>
<dbReference type="GO" id="GO:0008270">
    <property type="term" value="F:zinc ion binding"/>
    <property type="evidence" value="ECO:0007669"/>
    <property type="project" value="UniProtKB-KW"/>
</dbReference>
<keyword evidence="5" id="KW-1185">Reference proteome</keyword>
<evidence type="ECO:0000259" key="3">
    <source>
        <dbReference type="PROSITE" id="PS50158"/>
    </source>
</evidence>
<evidence type="ECO:0000313" key="4">
    <source>
        <dbReference type="EMBL" id="CAH1103795.1"/>
    </source>
</evidence>
<protein>
    <recommendedName>
        <fullName evidence="3">CCHC-type domain-containing protein</fullName>
    </recommendedName>
</protein>